<keyword evidence="8" id="KW-0106">Calcium</keyword>
<dbReference type="PANTHER" id="PTHR33407:SF9">
    <property type="entry name" value="PECTATE LYASE F-RELATED"/>
    <property type="match status" value="1"/>
</dbReference>
<evidence type="ECO:0000256" key="7">
    <source>
        <dbReference type="ARBA" id="ARBA00022729"/>
    </source>
</evidence>
<dbReference type="Pfam" id="PF03211">
    <property type="entry name" value="Pectate_lyase"/>
    <property type="match status" value="1"/>
</dbReference>
<evidence type="ECO:0000256" key="2">
    <source>
        <dbReference type="ARBA" id="ARBA00001913"/>
    </source>
</evidence>
<dbReference type="SUPFAM" id="SSF51126">
    <property type="entry name" value="Pectin lyase-like"/>
    <property type="match status" value="1"/>
</dbReference>
<evidence type="ECO:0000313" key="14">
    <source>
        <dbReference type="WBParaSite" id="GPLIN_000294400"/>
    </source>
</evidence>
<evidence type="ECO:0000256" key="4">
    <source>
        <dbReference type="ARBA" id="ARBA00006463"/>
    </source>
</evidence>
<name>A0A183BQQ8_GLOPA</name>
<evidence type="ECO:0000256" key="12">
    <source>
        <dbReference type="SAM" id="SignalP"/>
    </source>
</evidence>
<protein>
    <recommendedName>
        <fullName evidence="11">Probable pectate lyase F</fullName>
        <ecNumber evidence="5">4.2.2.2</ecNumber>
    </recommendedName>
</protein>
<dbReference type="GO" id="GO:0005576">
    <property type="term" value="C:extracellular region"/>
    <property type="evidence" value="ECO:0007669"/>
    <property type="project" value="UniProtKB-SubCell"/>
</dbReference>
<feature type="chain" id="PRO_5008146537" description="Probable pectate lyase F" evidence="12">
    <location>
        <begin position="19"/>
        <end position="167"/>
    </location>
</feature>
<keyword evidence="7 12" id="KW-0732">Signal</keyword>
<reference evidence="13" key="1">
    <citation type="submission" date="2013-12" db="EMBL/GenBank/DDBJ databases">
        <authorList>
            <person name="Aslett M."/>
        </authorList>
    </citation>
    <scope>NUCLEOTIDE SEQUENCE [LARGE SCALE GENOMIC DNA]</scope>
    <source>
        <strain evidence="13">Lindley</strain>
    </source>
</reference>
<organism evidence="13 14">
    <name type="scientific">Globodera pallida</name>
    <name type="common">Potato cyst nematode worm</name>
    <name type="synonym">Heterodera pallida</name>
    <dbReference type="NCBI Taxonomy" id="36090"/>
    <lineage>
        <taxon>Eukaryota</taxon>
        <taxon>Metazoa</taxon>
        <taxon>Ecdysozoa</taxon>
        <taxon>Nematoda</taxon>
        <taxon>Chromadorea</taxon>
        <taxon>Rhabditida</taxon>
        <taxon>Tylenchina</taxon>
        <taxon>Tylenchomorpha</taxon>
        <taxon>Tylenchoidea</taxon>
        <taxon>Heteroderidae</taxon>
        <taxon>Heteroderinae</taxon>
        <taxon>Globodera</taxon>
    </lineage>
</organism>
<evidence type="ECO:0000256" key="1">
    <source>
        <dbReference type="ARBA" id="ARBA00000695"/>
    </source>
</evidence>
<keyword evidence="9" id="KW-0456">Lyase</keyword>
<reference evidence="14" key="3">
    <citation type="submission" date="2016-06" db="UniProtKB">
        <authorList>
            <consortium name="WormBaseParasite"/>
        </authorList>
    </citation>
    <scope>IDENTIFICATION</scope>
</reference>
<dbReference type="GO" id="GO:0045490">
    <property type="term" value="P:pectin catabolic process"/>
    <property type="evidence" value="ECO:0007669"/>
    <property type="project" value="TreeGrafter"/>
</dbReference>
<evidence type="ECO:0000256" key="8">
    <source>
        <dbReference type="ARBA" id="ARBA00022837"/>
    </source>
</evidence>
<accession>A0A183BQQ8</accession>
<comment type="similarity">
    <text evidence="4">Belongs to the polysaccharide lyase 3 family.</text>
</comment>
<comment type="subcellular location">
    <subcellularLocation>
        <location evidence="3">Secreted</location>
    </subcellularLocation>
</comment>
<keyword evidence="6" id="KW-0964">Secreted</keyword>
<evidence type="ECO:0000256" key="11">
    <source>
        <dbReference type="ARBA" id="ARBA00039895"/>
    </source>
</evidence>
<evidence type="ECO:0000256" key="6">
    <source>
        <dbReference type="ARBA" id="ARBA00022525"/>
    </source>
</evidence>
<dbReference type="AlphaFoldDB" id="A0A183BQQ8"/>
<evidence type="ECO:0000256" key="5">
    <source>
        <dbReference type="ARBA" id="ARBA00012272"/>
    </source>
</evidence>
<dbReference type="EC" id="4.2.2.2" evidence="5"/>
<sequence length="167" mass="18046">MLLFILLTIFVQIFQLRALCDFPQSSQTVTVDSPILVPTDKDFEYTTFVGSSDLLNGDCDVNNGNMKDLMVLEDGVTIENAILDNAGMGIYFTGGGGQGSPDKYFAQSGRGTTTIENFCAEGRYGKLWCSCGNCDDQMQRHVLMSNVKILGPGLTIASLNGNYGDTA</sequence>
<dbReference type="Gene3D" id="2.160.20.10">
    <property type="entry name" value="Single-stranded right-handed beta-helix, Pectin lyase-like"/>
    <property type="match status" value="1"/>
</dbReference>
<feature type="signal peptide" evidence="12">
    <location>
        <begin position="1"/>
        <end position="18"/>
    </location>
</feature>
<dbReference type="Proteomes" id="UP000050741">
    <property type="component" value="Unassembled WGS sequence"/>
</dbReference>
<comment type="cofactor">
    <cofactor evidence="2">
        <name>Ca(2+)</name>
        <dbReference type="ChEBI" id="CHEBI:29108"/>
    </cofactor>
</comment>
<dbReference type="InterPro" id="IPR011050">
    <property type="entry name" value="Pectin_lyase_fold/virulence"/>
</dbReference>
<keyword evidence="13" id="KW-1185">Reference proteome</keyword>
<evidence type="ECO:0000256" key="9">
    <source>
        <dbReference type="ARBA" id="ARBA00023239"/>
    </source>
</evidence>
<dbReference type="InterPro" id="IPR012334">
    <property type="entry name" value="Pectin_lyas_fold"/>
</dbReference>
<dbReference type="InterPro" id="IPR004898">
    <property type="entry name" value="Pectate_lyase_PlyH/PlyE-like"/>
</dbReference>
<evidence type="ECO:0000256" key="10">
    <source>
        <dbReference type="ARBA" id="ARBA00025679"/>
    </source>
</evidence>
<dbReference type="WBParaSite" id="GPLIN_000294400">
    <property type="protein sequence ID" value="GPLIN_000294400"/>
    <property type="gene ID" value="GPLIN_000294400"/>
</dbReference>
<comment type="function">
    <text evidence="10">Pectinolytic enzyme consist of four classes of enzymes: pectin lyase, polygalacturonase, pectin methylesterase and rhamnogalacturonase. Among pectinolytic enzymes, pectin lyase is the most important in depolymerization of pectin, since it cleaves internal glycosidic bonds of highly methylated pectins. Favors pectate, the anion, over pectin, the methyl ester.</text>
</comment>
<dbReference type="PANTHER" id="PTHR33407">
    <property type="entry name" value="PECTATE LYASE F-RELATED"/>
    <property type="match status" value="1"/>
</dbReference>
<reference evidence="13" key="2">
    <citation type="submission" date="2014-05" db="EMBL/GenBank/DDBJ databases">
        <title>The genome and life-stage specific transcriptomes of Globodera pallida elucidate key aspects of plant parasitism by a cyst nematode.</title>
        <authorList>
            <person name="Cotton J.A."/>
            <person name="Lilley C.J."/>
            <person name="Jones L.M."/>
            <person name="Kikuchi T."/>
            <person name="Reid A.J."/>
            <person name="Thorpe P."/>
            <person name="Tsai I.J."/>
            <person name="Beasley H."/>
            <person name="Blok V."/>
            <person name="Cock P.J.A."/>
            <person name="Van den Akker S.E."/>
            <person name="Holroyd N."/>
            <person name="Hunt M."/>
            <person name="Mantelin S."/>
            <person name="Naghra H."/>
            <person name="Pain A."/>
            <person name="Palomares-Rius J.E."/>
            <person name="Zarowiecki M."/>
            <person name="Berriman M."/>
            <person name="Jones J.T."/>
            <person name="Urwin P.E."/>
        </authorList>
    </citation>
    <scope>NUCLEOTIDE SEQUENCE [LARGE SCALE GENOMIC DNA]</scope>
    <source>
        <strain evidence="13">Lindley</strain>
    </source>
</reference>
<dbReference type="GO" id="GO:0030570">
    <property type="term" value="F:pectate lyase activity"/>
    <property type="evidence" value="ECO:0007669"/>
    <property type="project" value="UniProtKB-EC"/>
</dbReference>
<comment type="catalytic activity">
    <reaction evidence="1">
        <text>Eliminative cleavage of (1-&gt;4)-alpha-D-galacturonan to give oligosaccharides with 4-deoxy-alpha-D-galact-4-enuronosyl groups at their non-reducing ends.</text>
        <dbReference type="EC" id="4.2.2.2"/>
    </reaction>
</comment>
<proteinExistence type="inferred from homology"/>
<evidence type="ECO:0000313" key="13">
    <source>
        <dbReference type="Proteomes" id="UP000050741"/>
    </source>
</evidence>
<evidence type="ECO:0000256" key="3">
    <source>
        <dbReference type="ARBA" id="ARBA00004613"/>
    </source>
</evidence>